<accession>A0A8H5ZAE7</accession>
<dbReference type="PROSITE" id="PS50088">
    <property type="entry name" value="ANK_REPEAT"/>
    <property type="match status" value="2"/>
</dbReference>
<dbReference type="GO" id="GO:0005737">
    <property type="term" value="C:cytoplasm"/>
    <property type="evidence" value="ECO:0007669"/>
    <property type="project" value="TreeGrafter"/>
</dbReference>
<dbReference type="PANTHER" id="PTHR24198:SF165">
    <property type="entry name" value="ANKYRIN REPEAT-CONTAINING PROTEIN-RELATED"/>
    <property type="match status" value="1"/>
</dbReference>
<dbReference type="EMBL" id="WNKQ01000018">
    <property type="protein sequence ID" value="KAF5845740.1"/>
    <property type="molecule type" value="Genomic_DNA"/>
</dbReference>
<proteinExistence type="predicted"/>
<dbReference type="Gene3D" id="1.25.40.20">
    <property type="entry name" value="Ankyrin repeat-containing domain"/>
    <property type="match status" value="1"/>
</dbReference>
<sequence>MIKRLLENREISPYDIGPDGGSIFHLRGTEYAVSRASLGTRNLLLIHSHGSRLAFQNIDWEGTGSYWSWLASDAAWNQILLSRNNDAGVAKLRDPIGSKDSYGLHLSSLHRIIGGLSTMDLESQVNLNPLRIEDRDWLGATPLMWASRISNSAHTNILLSRGAKIEARDSSGRTALHYAVQGGSLGCIKAFLEVEADARTADYHGLAPLHNVIYFTDKRKVGDIISCLCAYGADLEAGKNMGFMPLYRAVDLGSYVSAEALIRCGADVNILGIDNYPPIERAILHDFEDIVELLCQAGTMVSCIDCYGRERDAASDAVLYGMLRVMDAISGSDTAPVECNATQLRYWIDTRQDRLLSGFLRRWFH</sequence>
<reference evidence="4" key="1">
    <citation type="submission" date="2019-11" db="EMBL/GenBank/DDBJ databases">
        <title>Bipolaris sorokiniana Genome sequencing.</title>
        <authorList>
            <person name="Wang H."/>
        </authorList>
    </citation>
    <scope>NUCLEOTIDE SEQUENCE</scope>
</reference>
<dbReference type="PANTHER" id="PTHR24198">
    <property type="entry name" value="ANKYRIN REPEAT AND PROTEIN KINASE DOMAIN-CONTAINING PROTEIN"/>
    <property type="match status" value="1"/>
</dbReference>
<evidence type="ECO:0008006" key="6">
    <source>
        <dbReference type="Google" id="ProtNLM"/>
    </source>
</evidence>
<evidence type="ECO:0000313" key="5">
    <source>
        <dbReference type="Proteomes" id="UP000624244"/>
    </source>
</evidence>
<feature type="repeat" description="ANK" evidence="3">
    <location>
        <begin position="171"/>
        <end position="203"/>
    </location>
</feature>
<dbReference type="InterPro" id="IPR036770">
    <property type="entry name" value="Ankyrin_rpt-contain_sf"/>
</dbReference>
<dbReference type="SMART" id="SM00248">
    <property type="entry name" value="ANK"/>
    <property type="match status" value="5"/>
</dbReference>
<gene>
    <name evidence="4" type="ORF">GGP41_009495</name>
</gene>
<evidence type="ECO:0000256" key="3">
    <source>
        <dbReference type="PROSITE-ProRule" id="PRU00023"/>
    </source>
</evidence>
<evidence type="ECO:0000313" key="4">
    <source>
        <dbReference type="EMBL" id="KAF5845740.1"/>
    </source>
</evidence>
<evidence type="ECO:0000256" key="1">
    <source>
        <dbReference type="ARBA" id="ARBA00022737"/>
    </source>
</evidence>
<evidence type="ECO:0000256" key="2">
    <source>
        <dbReference type="ARBA" id="ARBA00023043"/>
    </source>
</evidence>
<keyword evidence="2 3" id="KW-0040">ANK repeat</keyword>
<keyword evidence="1" id="KW-0677">Repeat</keyword>
<dbReference type="PROSITE" id="PS50297">
    <property type="entry name" value="ANK_REP_REGION"/>
    <property type="match status" value="2"/>
</dbReference>
<feature type="repeat" description="ANK" evidence="3">
    <location>
        <begin position="138"/>
        <end position="170"/>
    </location>
</feature>
<dbReference type="SUPFAM" id="SSF48403">
    <property type="entry name" value="Ankyrin repeat"/>
    <property type="match status" value="1"/>
</dbReference>
<dbReference type="InterPro" id="IPR002110">
    <property type="entry name" value="Ankyrin_rpt"/>
</dbReference>
<comment type="caution">
    <text evidence="4">The sequence shown here is derived from an EMBL/GenBank/DDBJ whole genome shotgun (WGS) entry which is preliminary data.</text>
</comment>
<dbReference type="AlphaFoldDB" id="A0A8H5ZAE7"/>
<protein>
    <recommendedName>
        <fullName evidence="6">Ankyrin repeat protein</fullName>
    </recommendedName>
</protein>
<dbReference type="Proteomes" id="UP000624244">
    <property type="component" value="Unassembled WGS sequence"/>
</dbReference>
<name>A0A8H5ZAE7_COCSA</name>
<dbReference type="Pfam" id="PF12796">
    <property type="entry name" value="Ank_2"/>
    <property type="match status" value="1"/>
</dbReference>
<organism evidence="4 5">
    <name type="scientific">Cochliobolus sativus</name>
    <name type="common">Common root rot and spot blotch fungus</name>
    <name type="synonym">Bipolaris sorokiniana</name>
    <dbReference type="NCBI Taxonomy" id="45130"/>
    <lineage>
        <taxon>Eukaryota</taxon>
        <taxon>Fungi</taxon>
        <taxon>Dikarya</taxon>
        <taxon>Ascomycota</taxon>
        <taxon>Pezizomycotina</taxon>
        <taxon>Dothideomycetes</taxon>
        <taxon>Pleosporomycetidae</taxon>
        <taxon>Pleosporales</taxon>
        <taxon>Pleosporineae</taxon>
        <taxon>Pleosporaceae</taxon>
        <taxon>Bipolaris</taxon>
    </lineage>
</organism>